<organism evidence="1">
    <name type="scientific">Escherichia coli</name>
    <dbReference type="NCBI Taxonomy" id="562"/>
    <lineage>
        <taxon>Bacteria</taxon>
        <taxon>Pseudomonadati</taxon>
        <taxon>Pseudomonadota</taxon>
        <taxon>Gammaproteobacteria</taxon>
        <taxon>Enterobacterales</taxon>
        <taxon>Enterobacteriaceae</taxon>
        <taxon>Escherichia</taxon>
    </lineage>
</organism>
<proteinExistence type="predicted"/>
<reference evidence="1" key="1">
    <citation type="submission" date="2006-11" db="EMBL/GenBank/DDBJ databases">
        <authorList>
            <person name="Zhang Y."/>
            <person name="Laing C."/>
            <person name="Steele M."/>
            <person name="Gannon V.P.J."/>
        </authorList>
    </citation>
    <scope>NUCLEOTIDE SEQUENCE</scope>
    <source>
        <strain evidence="1">Frik920</strain>
    </source>
</reference>
<sequence length="99" mass="11883">MLNVRVTETPGDCTGERFQFIAWQIQYRNNFFVDGFFNECANFSIVHRFTYGIQPCLERHRHQRGVCTVEYCHFAFFIRFNIANNQHVERIFVQTQLGR</sequence>
<accession>A1YN39</accession>
<dbReference type="AlphaFoldDB" id="A1YN39"/>
<gene>
    <name evidence="1" type="ORF">ECf0015</name>
</gene>
<evidence type="ECO:0000313" key="1">
    <source>
        <dbReference type="EMBL" id="ABM54897.1"/>
    </source>
</evidence>
<name>A1YN39_ECOLX</name>
<reference evidence="1" key="2">
    <citation type="journal article" date="2007" name="BMC Genomics">
        <title>Genome evolution in major Escherichia coli O157:H7 lineages.</title>
        <authorList>
            <person name="Zhang Y."/>
            <person name="Laing C."/>
            <person name="Steele M."/>
            <person name="Ziebell K."/>
            <person name="Johnson R."/>
            <person name="Benson A.K."/>
            <person name="Taboada E."/>
            <person name="Gannon V.P.J."/>
        </authorList>
    </citation>
    <scope>NUCLEOTIDE SEQUENCE</scope>
    <source>
        <strain evidence="1">Frik920</strain>
    </source>
</reference>
<protein>
    <submittedName>
        <fullName evidence="1">Uncharacterized protein</fullName>
    </submittedName>
</protein>
<dbReference type="EMBL" id="EF112442">
    <property type="protein sequence ID" value="ABM54897.1"/>
    <property type="molecule type" value="Genomic_DNA"/>
</dbReference>